<dbReference type="Proteomes" id="UP001085076">
    <property type="component" value="Miscellaneous, Linkage group lg05"/>
</dbReference>
<dbReference type="EMBL" id="JAGGNH010000005">
    <property type="protein sequence ID" value="KAJ0971931.1"/>
    <property type="molecule type" value="Genomic_DNA"/>
</dbReference>
<name>A0A9D5CEQ8_9LILI</name>
<organism evidence="2 3">
    <name type="scientific">Dioscorea zingiberensis</name>
    <dbReference type="NCBI Taxonomy" id="325984"/>
    <lineage>
        <taxon>Eukaryota</taxon>
        <taxon>Viridiplantae</taxon>
        <taxon>Streptophyta</taxon>
        <taxon>Embryophyta</taxon>
        <taxon>Tracheophyta</taxon>
        <taxon>Spermatophyta</taxon>
        <taxon>Magnoliopsida</taxon>
        <taxon>Liliopsida</taxon>
        <taxon>Dioscoreales</taxon>
        <taxon>Dioscoreaceae</taxon>
        <taxon>Dioscorea</taxon>
    </lineage>
</organism>
<proteinExistence type="predicted"/>
<sequence>MMPASPPLPSSSERLLLRRIDNGIKNHRNSMLKWKFSGDGGSEGHGQLQHYDLFPSDLEFHEEVRELKWASNVWPVMSGAGICFSPSSPSESDVSDSSHHSQPMMTSGVGSQIYYPVPRAGMVGLGINIAPPQPLLPSPSHHWIESPPFTASSPPRGDPKTSLSLSLSLPILDLSNAFDHHPAVSPPETKQMEIDAVERRPKHRRSQHCGGGG</sequence>
<dbReference type="AlphaFoldDB" id="A0A9D5CEQ8"/>
<reference evidence="2" key="1">
    <citation type="submission" date="2021-03" db="EMBL/GenBank/DDBJ databases">
        <authorList>
            <person name="Li Z."/>
            <person name="Yang C."/>
        </authorList>
    </citation>
    <scope>NUCLEOTIDE SEQUENCE</scope>
    <source>
        <strain evidence="2">Dzin_1.0</strain>
        <tissue evidence="2">Leaf</tissue>
    </source>
</reference>
<comment type="caution">
    <text evidence="2">The sequence shown here is derived from an EMBL/GenBank/DDBJ whole genome shotgun (WGS) entry which is preliminary data.</text>
</comment>
<keyword evidence="3" id="KW-1185">Reference proteome</keyword>
<evidence type="ECO:0000313" key="3">
    <source>
        <dbReference type="Proteomes" id="UP001085076"/>
    </source>
</evidence>
<accession>A0A9D5CEQ8</accession>
<evidence type="ECO:0000256" key="1">
    <source>
        <dbReference type="SAM" id="MobiDB-lite"/>
    </source>
</evidence>
<reference evidence="2" key="2">
    <citation type="journal article" date="2022" name="Hortic Res">
        <title>The genome of Dioscorea zingiberensis sheds light on the biosynthesis, origin and evolution of the medicinally important diosgenin saponins.</title>
        <authorList>
            <person name="Li Y."/>
            <person name="Tan C."/>
            <person name="Li Z."/>
            <person name="Guo J."/>
            <person name="Li S."/>
            <person name="Chen X."/>
            <person name="Wang C."/>
            <person name="Dai X."/>
            <person name="Yang H."/>
            <person name="Song W."/>
            <person name="Hou L."/>
            <person name="Xu J."/>
            <person name="Tong Z."/>
            <person name="Xu A."/>
            <person name="Yuan X."/>
            <person name="Wang W."/>
            <person name="Yang Q."/>
            <person name="Chen L."/>
            <person name="Sun Z."/>
            <person name="Wang K."/>
            <person name="Pan B."/>
            <person name="Chen J."/>
            <person name="Bao Y."/>
            <person name="Liu F."/>
            <person name="Qi X."/>
            <person name="Gang D.R."/>
            <person name="Wen J."/>
            <person name="Li J."/>
        </authorList>
    </citation>
    <scope>NUCLEOTIDE SEQUENCE</scope>
    <source>
        <strain evidence="2">Dzin_1.0</strain>
    </source>
</reference>
<gene>
    <name evidence="2" type="ORF">J5N97_019890</name>
</gene>
<feature type="region of interest" description="Disordered" evidence="1">
    <location>
        <begin position="178"/>
        <end position="213"/>
    </location>
</feature>
<feature type="region of interest" description="Disordered" evidence="1">
    <location>
        <begin position="86"/>
        <end position="105"/>
    </location>
</feature>
<feature type="region of interest" description="Disordered" evidence="1">
    <location>
        <begin position="138"/>
        <end position="162"/>
    </location>
</feature>
<protein>
    <submittedName>
        <fullName evidence="2">Uncharacterized protein</fullName>
    </submittedName>
</protein>
<feature type="compositionally biased region" description="Basic and acidic residues" evidence="1">
    <location>
        <begin position="190"/>
        <end position="199"/>
    </location>
</feature>
<evidence type="ECO:0000313" key="2">
    <source>
        <dbReference type="EMBL" id="KAJ0971931.1"/>
    </source>
</evidence>